<reference evidence="2 3" key="2">
    <citation type="submission" date="2016-11" db="EMBL/GenBank/DDBJ databases">
        <authorList>
            <person name="Varghese N."/>
            <person name="Submissions S."/>
        </authorList>
    </citation>
    <scope>NUCLEOTIDE SEQUENCE [LARGE SCALE GENOMIC DNA]</scope>
    <source>
        <strain evidence="2 3">DSM 6368</strain>
    </source>
</reference>
<dbReference type="AlphaFoldDB" id="A0AB36NV72"/>
<sequence>MKYFETKFLEEADEFISKLDRKIINKLFYNIDLAEKSHDPRLFKKLKDEIWEFRVRFGGTQIRLLAFWDKTDNKQTLVFATHGFFKKVDKIPTDEIERANKIRIRYLQDK</sequence>
<dbReference type="EMBL" id="MUHB01000035">
    <property type="protein sequence ID" value="OXA98911.1"/>
    <property type="molecule type" value="Genomic_DNA"/>
</dbReference>
<organism evidence="1 4">
    <name type="scientific">Flavobacterium pectinovorum</name>
    <dbReference type="NCBI Taxonomy" id="29533"/>
    <lineage>
        <taxon>Bacteria</taxon>
        <taxon>Pseudomonadati</taxon>
        <taxon>Bacteroidota</taxon>
        <taxon>Flavobacteriia</taxon>
        <taxon>Flavobacteriales</taxon>
        <taxon>Flavobacteriaceae</taxon>
        <taxon>Flavobacterium</taxon>
    </lineage>
</organism>
<protein>
    <submittedName>
        <fullName evidence="1">Addiction module toxin RelE</fullName>
    </submittedName>
    <submittedName>
        <fullName evidence="2">Phage derived protein Gp49-like</fullName>
    </submittedName>
</protein>
<name>A0AB36NV72_9FLAO</name>
<evidence type="ECO:0000313" key="4">
    <source>
        <dbReference type="Proteomes" id="UP000198431"/>
    </source>
</evidence>
<dbReference type="Proteomes" id="UP000198431">
    <property type="component" value="Unassembled WGS sequence"/>
</dbReference>
<dbReference type="Proteomes" id="UP000184216">
    <property type="component" value="Unassembled WGS sequence"/>
</dbReference>
<dbReference type="InterPro" id="IPR009241">
    <property type="entry name" value="HigB-like"/>
</dbReference>
<evidence type="ECO:0000313" key="2">
    <source>
        <dbReference type="EMBL" id="SHN17997.1"/>
    </source>
</evidence>
<dbReference type="Pfam" id="PF05973">
    <property type="entry name" value="Gp49"/>
    <property type="match status" value="1"/>
</dbReference>
<proteinExistence type="predicted"/>
<keyword evidence="3" id="KW-1185">Reference proteome</keyword>
<accession>A0AB36NV72</accession>
<gene>
    <name evidence="1" type="ORF">B0A72_22985</name>
    <name evidence="2" type="ORF">SAMN05444387_4487</name>
</gene>
<reference evidence="1 4" key="1">
    <citation type="submission" date="2016-11" db="EMBL/GenBank/DDBJ databases">
        <title>Whole genomes of Flavobacteriaceae.</title>
        <authorList>
            <person name="Stine C."/>
            <person name="Li C."/>
            <person name="Tadesse D."/>
        </authorList>
    </citation>
    <scope>NUCLEOTIDE SEQUENCE [LARGE SCALE GENOMIC DNA]</scope>
    <source>
        <strain evidence="1 4">ATCC 19366</strain>
    </source>
</reference>
<comment type="caution">
    <text evidence="1">The sequence shown here is derived from an EMBL/GenBank/DDBJ whole genome shotgun (WGS) entry which is preliminary data.</text>
</comment>
<dbReference type="EMBL" id="FRBX01000008">
    <property type="protein sequence ID" value="SHN17997.1"/>
    <property type="molecule type" value="Genomic_DNA"/>
</dbReference>
<evidence type="ECO:0000313" key="3">
    <source>
        <dbReference type="Proteomes" id="UP000184216"/>
    </source>
</evidence>
<evidence type="ECO:0000313" key="1">
    <source>
        <dbReference type="EMBL" id="OXA98911.1"/>
    </source>
</evidence>
<dbReference type="RefSeq" id="WP_042566766.1">
    <property type="nucleotide sequence ID" value="NZ_CP130042.1"/>
</dbReference>